<keyword evidence="3" id="KW-0732">Signal</keyword>
<dbReference type="PANTHER" id="PTHR10225">
    <property type="entry name" value="HYALURONAN RECEPTOR"/>
    <property type="match status" value="1"/>
</dbReference>
<evidence type="ECO:0000256" key="8">
    <source>
        <dbReference type="ARBA" id="ARBA00023180"/>
    </source>
</evidence>
<comment type="subcellular location">
    <subcellularLocation>
        <location evidence="1">Membrane</location>
        <topology evidence="1">Single-pass membrane protein</topology>
    </subcellularLocation>
</comment>
<dbReference type="EMBL" id="JAHRIP010075709">
    <property type="protein sequence ID" value="MEQ2310427.1"/>
    <property type="molecule type" value="Genomic_DNA"/>
</dbReference>
<evidence type="ECO:0000256" key="4">
    <source>
        <dbReference type="ARBA" id="ARBA00022989"/>
    </source>
</evidence>
<protein>
    <recommendedName>
        <fullName evidence="12">Link domain-containing protein</fullName>
    </recommendedName>
</protein>
<organism evidence="13 14">
    <name type="scientific">Ameca splendens</name>
    <dbReference type="NCBI Taxonomy" id="208324"/>
    <lineage>
        <taxon>Eukaryota</taxon>
        <taxon>Metazoa</taxon>
        <taxon>Chordata</taxon>
        <taxon>Craniata</taxon>
        <taxon>Vertebrata</taxon>
        <taxon>Euteleostomi</taxon>
        <taxon>Actinopterygii</taxon>
        <taxon>Neopterygii</taxon>
        <taxon>Teleostei</taxon>
        <taxon>Neoteleostei</taxon>
        <taxon>Acanthomorphata</taxon>
        <taxon>Ovalentaria</taxon>
        <taxon>Atherinomorphae</taxon>
        <taxon>Cyprinodontiformes</taxon>
        <taxon>Goodeidae</taxon>
        <taxon>Ameca</taxon>
    </lineage>
</organism>
<evidence type="ECO:0000256" key="2">
    <source>
        <dbReference type="ARBA" id="ARBA00022692"/>
    </source>
</evidence>
<accession>A0ABV0ZX73</accession>
<dbReference type="Gene3D" id="3.10.100.10">
    <property type="entry name" value="Mannose-Binding Protein A, subunit A"/>
    <property type="match status" value="1"/>
</dbReference>
<keyword evidence="5 11" id="KW-0472">Membrane</keyword>
<evidence type="ECO:0000256" key="9">
    <source>
        <dbReference type="PROSITE-ProRule" id="PRU00323"/>
    </source>
</evidence>
<dbReference type="InterPro" id="IPR016187">
    <property type="entry name" value="CTDL_fold"/>
</dbReference>
<feature type="compositionally biased region" description="Polar residues" evidence="10">
    <location>
        <begin position="191"/>
        <end position="212"/>
    </location>
</feature>
<dbReference type="Pfam" id="PF00193">
    <property type="entry name" value="Xlink"/>
    <property type="match status" value="1"/>
</dbReference>
<reference evidence="13 14" key="1">
    <citation type="submission" date="2021-06" db="EMBL/GenBank/DDBJ databases">
        <authorList>
            <person name="Palmer J.M."/>
        </authorList>
    </citation>
    <scope>NUCLEOTIDE SEQUENCE [LARGE SCALE GENOMIC DNA]</scope>
    <source>
        <strain evidence="13 14">AS_MEX2019</strain>
        <tissue evidence="13">Muscle</tissue>
    </source>
</reference>
<dbReference type="SMART" id="SM00445">
    <property type="entry name" value="LINK"/>
    <property type="match status" value="1"/>
</dbReference>
<evidence type="ECO:0000256" key="1">
    <source>
        <dbReference type="ARBA" id="ARBA00004167"/>
    </source>
</evidence>
<keyword evidence="4 11" id="KW-1133">Transmembrane helix</keyword>
<evidence type="ECO:0000313" key="14">
    <source>
        <dbReference type="Proteomes" id="UP001469553"/>
    </source>
</evidence>
<proteinExistence type="predicted"/>
<comment type="caution">
    <text evidence="9">Lacks conserved residue(s) required for the propagation of feature annotation.</text>
</comment>
<evidence type="ECO:0000256" key="7">
    <source>
        <dbReference type="ARBA" id="ARBA00023170"/>
    </source>
</evidence>
<evidence type="ECO:0000256" key="10">
    <source>
        <dbReference type="SAM" id="MobiDB-lite"/>
    </source>
</evidence>
<name>A0ABV0ZX73_9TELE</name>
<feature type="compositionally biased region" description="Low complexity" evidence="10">
    <location>
        <begin position="213"/>
        <end position="226"/>
    </location>
</feature>
<dbReference type="InterPro" id="IPR000538">
    <property type="entry name" value="Link_dom"/>
</dbReference>
<keyword evidence="6 9" id="KW-1015">Disulfide bond</keyword>
<dbReference type="PANTHER" id="PTHR10225:SF2">
    <property type="entry name" value="LYMPHATIC VESSEL ENDOTHELIAL HYALURONIC ACID RECEPTOR 1"/>
    <property type="match status" value="1"/>
</dbReference>
<comment type="caution">
    <text evidence="13">The sequence shown here is derived from an EMBL/GenBank/DDBJ whole genome shotgun (WGS) entry which is preliminary data.</text>
</comment>
<dbReference type="PROSITE" id="PS01241">
    <property type="entry name" value="LINK_1"/>
    <property type="match status" value="1"/>
</dbReference>
<evidence type="ECO:0000256" key="11">
    <source>
        <dbReference type="SAM" id="Phobius"/>
    </source>
</evidence>
<feature type="transmembrane region" description="Helical" evidence="11">
    <location>
        <begin position="38"/>
        <end position="60"/>
    </location>
</feature>
<keyword evidence="14" id="KW-1185">Reference proteome</keyword>
<keyword evidence="2 11" id="KW-0812">Transmembrane</keyword>
<gene>
    <name evidence="13" type="ORF">AMECASPLE_008743</name>
</gene>
<sequence>MIKVSTPLRTDSPLFNRVSWLMNANSARLPAPQHAPSILSPVMNIIWVCISSLLAFSLVFSMQNKRNLRVFPATNQSIAGVIHVSYLNDQNQLQYAFNASEGRKICQYLGLSIASKAQVKEALSRGLETCRFGWTDEQIAVIPRIHALGNCGQNQTGLVPWRASVTHQFDVFCFNESDALTQLKDAVTDEPLSTSEHTHSANSTLTTQSMSYSSTHPPFTTSTPETMNSEVDPVPFVSSAQSSAKAKVVLIACICGLLITTIAALAYLKLGRHCLRSDKKEQQQDYNQTEERIPVKTITETTNEVLEDHRIEVDSGAE</sequence>
<evidence type="ECO:0000259" key="12">
    <source>
        <dbReference type="PROSITE" id="PS50963"/>
    </source>
</evidence>
<feature type="region of interest" description="Disordered" evidence="10">
    <location>
        <begin position="190"/>
        <end position="226"/>
    </location>
</feature>
<feature type="domain" description="Link" evidence="12">
    <location>
        <begin position="80"/>
        <end position="175"/>
    </location>
</feature>
<feature type="disulfide bond" evidence="9">
    <location>
        <begin position="130"/>
        <end position="151"/>
    </location>
</feature>
<dbReference type="Proteomes" id="UP001469553">
    <property type="component" value="Unassembled WGS sequence"/>
</dbReference>
<dbReference type="PROSITE" id="PS50963">
    <property type="entry name" value="LINK_2"/>
    <property type="match status" value="1"/>
</dbReference>
<keyword evidence="8" id="KW-0325">Glycoprotein</keyword>
<dbReference type="InterPro" id="IPR043210">
    <property type="entry name" value="CD44_antigen-like"/>
</dbReference>
<evidence type="ECO:0000313" key="13">
    <source>
        <dbReference type="EMBL" id="MEQ2310427.1"/>
    </source>
</evidence>
<evidence type="ECO:0000256" key="5">
    <source>
        <dbReference type="ARBA" id="ARBA00023136"/>
    </source>
</evidence>
<dbReference type="InterPro" id="IPR016186">
    <property type="entry name" value="C-type_lectin-like/link_sf"/>
</dbReference>
<evidence type="ECO:0000256" key="6">
    <source>
        <dbReference type="ARBA" id="ARBA00023157"/>
    </source>
</evidence>
<feature type="transmembrane region" description="Helical" evidence="11">
    <location>
        <begin position="248"/>
        <end position="268"/>
    </location>
</feature>
<evidence type="ECO:0000256" key="3">
    <source>
        <dbReference type="ARBA" id="ARBA00022729"/>
    </source>
</evidence>
<keyword evidence="7" id="KW-0675">Receptor</keyword>
<dbReference type="SUPFAM" id="SSF56436">
    <property type="entry name" value="C-type lectin-like"/>
    <property type="match status" value="1"/>
</dbReference>